<dbReference type="RefSeq" id="WP_253798916.1">
    <property type="nucleotide sequence ID" value="NZ_BAAAUB010000082.1"/>
</dbReference>
<reference evidence="2 3" key="1">
    <citation type="submission" date="2022-06" db="EMBL/GenBank/DDBJ databases">
        <title>Sequencing the genomes of 1000 actinobacteria strains.</title>
        <authorList>
            <person name="Klenk H.-P."/>
        </authorList>
    </citation>
    <scope>NUCLEOTIDE SEQUENCE [LARGE SCALE GENOMIC DNA]</scope>
    <source>
        <strain evidence="2 3">DSM 41656</strain>
    </source>
</reference>
<protein>
    <submittedName>
        <fullName evidence="2">Uncharacterized protein</fullName>
    </submittedName>
</protein>
<organism evidence="2 3">
    <name type="scientific">Kitasatospora paracochleata</name>
    <dbReference type="NCBI Taxonomy" id="58354"/>
    <lineage>
        <taxon>Bacteria</taxon>
        <taxon>Bacillati</taxon>
        <taxon>Actinomycetota</taxon>
        <taxon>Actinomycetes</taxon>
        <taxon>Kitasatosporales</taxon>
        <taxon>Streptomycetaceae</taxon>
        <taxon>Kitasatospora</taxon>
    </lineage>
</organism>
<accession>A0ABT1IZW4</accession>
<gene>
    <name evidence="2" type="ORF">FHR36_003838</name>
</gene>
<evidence type="ECO:0000313" key="3">
    <source>
        <dbReference type="Proteomes" id="UP001206483"/>
    </source>
</evidence>
<evidence type="ECO:0000313" key="2">
    <source>
        <dbReference type="EMBL" id="MCP2310705.1"/>
    </source>
</evidence>
<comment type="caution">
    <text evidence="2">The sequence shown here is derived from an EMBL/GenBank/DDBJ whole genome shotgun (WGS) entry which is preliminary data.</text>
</comment>
<sequence length="105" mass="12017">MSGAREFNLDADEEMQDFFSAIADELQKFGISRAEAVARVNDAWAGQTFSPYPDIACHESPEHWAYDFYYGEPVPYWDPNADRSEWRATPPPPADSDAWTLPREQ</sequence>
<evidence type="ECO:0000256" key="1">
    <source>
        <dbReference type="SAM" id="MobiDB-lite"/>
    </source>
</evidence>
<proteinExistence type="predicted"/>
<dbReference type="Proteomes" id="UP001206483">
    <property type="component" value="Unassembled WGS sequence"/>
</dbReference>
<name>A0ABT1IZW4_9ACTN</name>
<keyword evidence="3" id="KW-1185">Reference proteome</keyword>
<feature type="region of interest" description="Disordered" evidence="1">
    <location>
        <begin position="80"/>
        <end position="105"/>
    </location>
</feature>
<dbReference type="EMBL" id="JAMZDX010000003">
    <property type="protein sequence ID" value="MCP2310705.1"/>
    <property type="molecule type" value="Genomic_DNA"/>
</dbReference>